<dbReference type="Proteomes" id="UP000509458">
    <property type="component" value="Chromosome"/>
</dbReference>
<sequence length="260" mass="30309">MYLNINQSEFDDYIYRVISYDRFLELFDSCKNTLVKPKLWDDTFENLTLKSKIKYPDGLQIDLDTHERLYGQCWTTSRASDAMWRIYSPDRKSVRIRTTIGKLLTSISIANADTPMVDSCIGRVKYLSESKIISQAKQAFSDNGKMTFGSLFSSLLVKRKAFSHEKEIRLIHLDWGFEIPTDDIYSYDIDPHQLISQVMIDPRISYEEFKTIKAEIEGKTGFKGTIKRSLLYRLPEAITVEMEQNIVGQKFRKHQSFTSF</sequence>
<gene>
    <name evidence="1" type="ORF">ALFOR1_20353</name>
</gene>
<accession>A0A6T9XVX5</accession>
<evidence type="ECO:0000313" key="1">
    <source>
        <dbReference type="EMBL" id="CAB9492897.1"/>
    </source>
</evidence>
<dbReference type="AlphaFoldDB" id="A0A6T9XVX5"/>
<reference evidence="1 2" key="1">
    <citation type="submission" date="2020-06" db="EMBL/GenBank/DDBJ databases">
        <authorList>
            <person name="Duchaud E."/>
        </authorList>
    </citation>
    <scope>NUCLEOTIDE SEQUENCE [LARGE SCALE GENOMIC DNA]</scope>
    <source>
        <strain evidence="1">Alteromonas fortis</strain>
    </source>
</reference>
<organism evidence="1 2">
    <name type="scientific">Alteromonas macleodii</name>
    <name type="common">Pseudoalteromonas macleodii</name>
    <dbReference type="NCBI Taxonomy" id="28108"/>
    <lineage>
        <taxon>Bacteria</taxon>
        <taxon>Pseudomonadati</taxon>
        <taxon>Pseudomonadota</taxon>
        <taxon>Gammaproteobacteria</taxon>
        <taxon>Alteromonadales</taxon>
        <taxon>Alteromonadaceae</taxon>
        <taxon>Alteromonas/Salinimonas group</taxon>
        <taxon>Alteromonas</taxon>
    </lineage>
</organism>
<dbReference type="Pfam" id="PF11185">
    <property type="entry name" value="DUF2971"/>
    <property type="match status" value="1"/>
</dbReference>
<protein>
    <recommendedName>
        <fullName evidence="3">DUF2971 domain-containing protein</fullName>
    </recommendedName>
</protein>
<dbReference type="InterPro" id="IPR021352">
    <property type="entry name" value="DUF2971"/>
</dbReference>
<name>A0A6T9XVX5_ALTMA</name>
<evidence type="ECO:0000313" key="2">
    <source>
        <dbReference type="Proteomes" id="UP000509458"/>
    </source>
</evidence>
<dbReference type="EMBL" id="LR812090">
    <property type="protein sequence ID" value="CAB9492897.1"/>
    <property type="molecule type" value="Genomic_DNA"/>
</dbReference>
<evidence type="ECO:0008006" key="3">
    <source>
        <dbReference type="Google" id="ProtNLM"/>
    </source>
</evidence>
<proteinExistence type="predicted"/>
<dbReference type="RefSeq" id="WP_179982527.1">
    <property type="nucleotide sequence ID" value="NZ_LR812090.1"/>
</dbReference>